<dbReference type="GO" id="GO:0050660">
    <property type="term" value="F:flavin adenine dinucleotide binding"/>
    <property type="evidence" value="ECO:0007669"/>
    <property type="project" value="InterPro"/>
</dbReference>
<dbReference type="InterPro" id="IPR013786">
    <property type="entry name" value="AcylCoA_DH/ox_N"/>
</dbReference>
<dbReference type="KEGG" id="roz:CBI38_21440"/>
<organism evidence="8 9">
    <name type="scientific">Rhodococcus oxybenzonivorans</name>
    <dbReference type="NCBI Taxonomy" id="1990687"/>
    <lineage>
        <taxon>Bacteria</taxon>
        <taxon>Bacillati</taxon>
        <taxon>Actinomycetota</taxon>
        <taxon>Actinomycetes</taxon>
        <taxon>Mycobacteriales</taxon>
        <taxon>Nocardiaceae</taxon>
        <taxon>Rhodococcus</taxon>
    </lineage>
</organism>
<keyword evidence="9" id="KW-1185">Reference proteome</keyword>
<gene>
    <name evidence="8" type="ORF">CBI38_21440</name>
</gene>
<dbReference type="Gene3D" id="2.40.110.10">
    <property type="entry name" value="Butyryl-CoA Dehydrogenase, subunit A, domain 2"/>
    <property type="match status" value="1"/>
</dbReference>
<protein>
    <submittedName>
        <fullName evidence="8">Acyl-CoA dehydrogenase</fullName>
    </submittedName>
</protein>
<keyword evidence="5" id="KW-0560">Oxidoreductase</keyword>
<dbReference type="Pfam" id="PF02771">
    <property type="entry name" value="Acyl-CoA_dh_N"/>
    <property type="match status" value="1"/>
</dbReference>
<dbReference type="Pfam" id="PF00441">
    <property type="entry name" value="Acyl-CoA_dh_1"/>
    <property type="match status" value="1"/>
</dbReference>
<evidence type="ECO:0000256" key="2">
    <source>
        <dbReference type="ARBA" id="ARBA00009347"/>
    </source>
</evidence>
<keyword evidence="3" id="KW-0285">Flavoprotein</keyword>
<dbReference type="SUPFAM" id="SSF56645">
    <property type="entry name" value="Acyl-CoA dehydrogenase NM domain-like"/>
    <property type="match status" value="1"/>
</dbReference>
<evidence type="ECO:0000256" key="3">
    <source>
        <dbReference type="ARBA" id="ARBA00022630"/>
    </source>
</evidence>
<proteinExistence type="inferred from homology"/>
<dbReference type="InterPro" id="IPR046373">
    <property type="entry name" value="Acyl-CoA_Oxase/DH_mid-dom_sf"/>
</dbReference>
<keyword evidence="4" id="KW-0274">FAD</keyword>
<dbReference type="InterPro" id="IPR009100">
    <property type="entry name" value="AcylCoA_DH/oxidase_NM_dom_sf"/>
</dbReference>
<dbReference type="AlphaFoldDB" id="A0A2S2BYM1"/>
<comment type="cofactor">
    <cofactor evidence="1">
        <name>FAD</name>
        <dbReference type="ChEBI" id="CHEBI:57692"/>
    </cofactor>
</comment>
<dbReference type="SUPFAM" id="SSF47203">
    <property type="entry name" value="Acyl-CoA dehydrogenase C-terminal domain-like"/>
    <property type="match status" value="1"/>
</dbReference>
<dbReference type="Proteomes" id="UP000245711">
    <property type="component" value="Chromosome"/>
</dbReference>
<accession>A0A2S2BYM1</accession>
<evidence type="ECO:0000313" key="9">
    <source>
        <dbReference type="Proteomes" id="UP000245711"/>
    </source>
</evidence>
<feature type="domain" description="Acyl-CoA dehydrogenase/oxidase N-terminal" evidence="7">
    <location>
        <begin position="24"/>
        <end position="106"/>
    </location>
</feature>
<evidence type="ECO:0000313" key="8">
    <source>
        <dbReference type="EMBL" id="AWK73740.1"/>
    </source>
</evidence>
<dbReference type="Gene3D" id="1.10.540.10">
    <property type="entry name" value="Acyl-CoA dehydrogenase/oxidase, N-terminal domain"/>
    <property type="match status" value="1"/>
</dbReference>
<dbReference type="InterPro" id="IPR009075">
    <property type="entry name" value="AcylCo_DH/oxidase_C"/>
</dbReference>
<dbReference type="InterPro" id="IPR037069">
    <property type="entry name" value="AcylCoA_DH/ox_N_sf"/>
</dbReference>
<evidence type="ECO:0000259" key="7">
    <source>
        <dbReference type="Pfam" id="PF02771"/>
    </source>
</evidence>
<dbReference type="OrthoDB" id="8677713at2"/>
<evidence type="ECO:0000256" key="4">
    <source>
        <dbReference type="ARBA" id="ARBA00022827"/>
    </source>
</evidence>
<dbReference type="Gene3D" id="1.20.140.10">
    <property type="entry name" value="Butyryl-CoA Dehydrogenase, subunit A, domain 3"/>
    <property type="match status" value="1"/>
</dbReference>
<evidence type="ECO:0000256" key="1">
    <source>
        <dbReference type="ARBA" id="ARBA00001974"/>
    </source>
</evidence>
<dbReference type="InterPro" id="IPR036250">
    <property type="entry name" value="AcylCo_DH-like_C"/>
</dbReference>
<dbReference type="GO" id="GO:0003995">
    <property type="term" value="F:acyl-CoA dehydrogenase activity"/>
    <property type="evidence" value="ECO:0007669"/>
    <property type="project" value="TreeGrafter"/>
</dbReference>
<dbReference type="RefSeq" id="WP_109332042.1">
    <property type="nucleotide sequence ID" value="NZ_CP021354.1"/>
</dbReference>
<dbReference type="PANTHER" id="PTHR43884">
    <property type="entry name" value="ACYL-COA DEHYDROGENASE"/>
    <property type="match status" value="1"/>
</dbReference>
<feature type="domain" description="Acyl-CoA dehydrogenase/oxidase C-terminal" evidence="6">
    <location>
        <begin position="243"/>
        <end position="375"/>
    </location>
</feature>
<dbReference type="EMBL" id="CP021354">
    <property type="protein sequence ID" value="AWK73740.1"/>
    <property type="molecule type" value="Genomic_DNA"/>
</dbReference>
<name>A0A2S2BYM1_9NOCA</name>
<dbReference type="PANTHER" id="PTHR43884:SF20">
    <property type="entry name" value="ACYL-COA DEHYDROGENASE FADE28"/>
    <property type="match status" value="1"/>
</dbReference>
<comment type="similarity">
    <text evidence="2">Belongs to the acyl-CoA dehydrogenase family.</text>
</comment>
<sequence>MPITTAIEAPWPRSEPSTLTPGVEQTQLRDAIRGLLNRWSGIEQVRAAAETVVGYSPDLWRRLVEDMSITALAVPEDRGGLGYGMVEFGIILEECGRNLVCEPVYTSAVVGMSALLSATADDISDLLGNVLEGTTIATATSLTPETDDVHASEAGNAWTLTGMATHVLGGAGADVVIVSANTTSGRRLFATTAGDHLVPSEREVIDRTRRQADLTLRQAPALALTTAADHDEICTQLRDVATLALACENTGIVDALLEMTVQYVQTRHQFGRPIGSFQAVKHRLADVLIELERARSACRYAAAVYDEDPAAARLAIAVAGSVCTDAAIHAAAETVQLHGGVGFTWEHPAHSYFRRAMGNEALQGDSRVHRARIASLLGI</sequence>
<evidence type="ECO:0000256" key="5">
    <source>
        <dbReference type="ARBA" id="ARBA00023002"/>
    </source>
</evidence>
<evidence type="ECO:0000259" key="6">
    <source>
        <dbReference type="Pfam" id="PF00441"/>
    </source>
</evidence>
<reference evidence="8 9" key="1">
    <citation type="submission" date="2017-05" db="EMBL/GenBank/DDBJ databases">
        <title>Isolation of Rhodococcus sp. S2-17 biodegrading of BP-3.</title>
        <authorList>
            <person name="Lee Y."/>
            <person name="Kim K.H."/>
            <person name="Chun B.H."/>
            <person name="Jung H.S."/>
            <person name="Jeon C.O."/>
        </authorList>
    </citation>
    <scope>NUCLEOTIDE SEQUENCE [LARGE SCALE GENOMIC DNA]</scope>
    <source>
        <strain evidence="8 9">S2-17</strain>
    </source>
</reference>